<name>A0AA38ZGW0_VITRO</name>
<organism evidence="1 2">
    <name type="scientific">Vitis rotundifolia</name>
    <name type="common">Muscadine grape</name>
    <dbReference type="NCBI Taxonomy" id="103349"/>
    <lineage>
        <taxon>Eukaryota</taxon>
        <taxon>Viridiplantae</taxon>
        <taxon>Streptophyta</taxon>
        <taxon>Embryophyta</taxon>
        <taxon>Tracheophyta</taxon>
        <taxon>Spermatophyta</taxon>
        <taxon>Magnoliopsida</taxon>
        <taxon>eudicotyledons</taxon>
        <taxon>Gunneridae</taxon>
        <taxon>Pentapetalae</taxon>
        <taxon>rosids</taxon>
        <taxon>Vitales</taxon>
        <taxon>Vitaceae</taxon>
        <taxon>Viteae</taxon>
        <taxon>Vitis</taxon>
    </lineage>
</organism>
<keyword evidence="2" id="KW-1185">Reference proteome</keyword>
<dbReference type="AlphaFoldDB" id="A0AA38ZGW0"/>
<gene>
    <name evidence="1" type="ORF">PVL29_014472</name>
</gene>
<dbReference type="EMBL" id="JARBHA010000011">
    <property type="protein sequence ID" value="KAJ9688836.1"/>
    <property type="molecule type" value="Genomic_DNA"/>
</dbReference>
<evidence type="ECO:0000313" key="2">
    <source>
        <dbReference type="Proteomes" id="UP001168098"/>
    </source>
</evidence>
<sequence length="76" mass="8318">MKYHVLLDAKLADPVPSSEHGSCGGSPFGDLDSSVKYTYNLIPSLHDNMKIDRMLLIIICKVVSEMEEGGCTISVF</sequence>
<comment type="caution">
    <text evidence="1">The sequence shown here is derived from an EMBL/GenBank/DDBJ whole genome shotgun (WGS) entry which is preliminary data.</text>
</comment>
<reference evidence="1 2" key="1">
    <citation type="journal article" date="2023" name="BMC Biotechnol.">
        <title>Vitis rotundifolia cv Carlos genome sequencing.</title>
        <authorList>
            <person name="Huff M."/>
            <person name="Hulse-Kemp A."/>
            <person name="Scheffler B."/>
            <person name="Youngblood R."/>
            <person name="Simpson S."/>
            <person name="Babiker E."/>
            <person name="Staton M."/>
        </authorList>
    </citation>
    <scope>NUCLEOTIDE SEQUENCE [LARGE SCALE GENOMIC DNA]</scope>
    <source>
        <tissue evidence="1">Leaf</tissue>
    </source>
</reference>
<accession>A0AA38ZGW0</accession>
<protein>
    <submittedName>
        <fullName evidence="1">Uncharacterized protein</fullName>
    </submittedName>
</protein>
<dbReference type="Proteomes" id="UP001168098">
    <property type="component" value="Unassembled WGS sequence"/>
</dbReference>
<proteinExistence type="predicted"/>
<evidence type="ECO:0000313" key="1">
    <source>
        <dbReference type="EMBL" id="KAJ9688836.1"/>
    </source>
</evidence>